<dbReference type="InterPro" id="IPR050174">
    <property type="entry name" value="Protocadherin/Cadherin-CA"/>
</dbReference>
<name>A0A811YRN0_NYCPR</name>
<evidence type="ECO:0000256" key="6">
    <source>
        <dbReference type="ARBA" id="ARBA00023136"/>
    </source>
</evidence>
<keyword evidence="2" id="KW-0812">Transmembrane</keyword>
<dbReference type="InterPro" id="IPR015919">
    <property type="entry name" value="Cadherin-like_sf"/>
</dbReference>
<dbReference type="PANTHER" id="PTHR24028:SF227">
    <property type="entry name" value="PROTOCADHERIN GAMMA-A12"/>
    <property type="match status" value="1"/>
</dbReference>
<dbReference type="AlphaFoldDB" id="A0A811YRN0"/>
<reference evidence="10" key="1">
    <citation type="submission" date="2020-12" db="EMBL/GenBank/DDBJ databases">
        <authorList>
            <consortium name="Molecular Ecology Group"/>
        </authorList>
    </citation>
    <scope>NUCLEOTIDE SEQUENCE</scope>
    <source>
        <strain evidence="10">TBG_1078</strain>
    </source>
</reference>
<evidence type="ECO:0000256" key="3">
    <source>
        <dbReference type="ARBA" id="ARBA00022737"/>
    </source>
</evidence>
<dbReference type="GO" id="GO:0005886">
    <property type="term" value="C:plasma membrane"/>
    <property type="evidence" value="ECO:0007669"/>
    <property type="project" value="InterPro"/>
</dbReference>
<evidence type="ECO:0000313" key="10">
    <source>
        <dbReference type="EMBL" id="CAD7678915.1"/>
    </source>
</evidence>
<evidence type="ECO:0000256" key="5">
    <source>
        <dbReference type="ARBA" id="ARBA00022989"/>
    </source>
</evidence>
<evidence type="ECO:0000256" key="2">
    <source>
        <dbReference type="ARBA" id="ARBA00022692"/>
    </source>
</evidence>
<keyword evidence="7" id="KW-0325">Glycoprotein</keyword>
<dbReference type="PROSITE" id="PS50268">
    <property type="entry name" value="CADHERIN_2"/>
    <property type="match status" value="2"/>
</dbReference>
<dbReference type="PROSITE" id="PS00232">
    <property type="entry name" value="CADHERIN_1"/>
    <property type="match status" value="1"/>
</dbReference>
<comment type="subcellular location">
    <subcellularLocation>
        <location evidence="1">Membrane</location>
        <topology evidence="1">Single-pass membrane protein</topology>
    </subcellularLocation>
</comment>
<organism evidence="10 11">
    <name type="scientific">Nyctereutes procyonoides</name>
    <name type="common">Raccoon dog</name>
    <name type="synonym">Canis procyonoides</name>
    <dbReference type="NCBI Taxonomy" id="34880"/>
    <lineage>
        <taxon>Eukaryota</taxon>
        <taxon>Metazoa</taxon>
        <taxon>Chordata</taxon>
        <taxon>Craniata</taxon>
        <taxon>Vertebrata</taxon>
        <taxon>Euteleostomi</taxon>
        <taxon>Mammalia</taxon>
        <taxon>Eutheria</taxon>
        <taxon>Laurasiatheria</taxon>
        <taxon>Carnivora</taxon>
        <taxon>Caniformia</taxon>
        <taxon>Canidae</taxon>
        <taxon>Nyctereutes</taxon>
    </lineage>
</organism>
<evidence type="ECO:0000313" key="11">
    <source>
        <dbReference type="Proteomes" id="UP000645828"/>
    </source>
</evidence>
<dbReference type="PANTHER" id="PTHR24028">
    <property type="entry name" value="CADHERIN-87A"/>
    <property type="match status" value="1"/>
</dbReference>
<keyword evidence="6" id="KW-0472">Membrane</keyword>
<keyword evidence="3" id="KW-0677">Repeat</keyword>
<evidence type="ECO:0000256" key="4">
    <source>
        <dbReference type="ARBA" id="ARBA00022837"/>
    </source>
</evidence>
<dbReference type="Gene3D" id="2.60.40.60">
    <property type="entry name" value="Cadherins"/>
    <property type="match status" value="2"/>
</dbReference>
<dbReference type="GO" id="GO:0007156">
    <property type="term" value="P:homophilic cell adhesion via plasma membrane adhesion molecules"/>
    <property type="evidence" value="ECO:0007669"/>
    <property type="project" value="InterPro"/>
</dbReference>
<comment type="caution">
    <text evidence="10">The sequence shown here is derived from an EMBL/GenBank/DDBJ whole genome shotgun (WGS) entry which is preliminary data.</text>
</comment>
<keyword evidence="11" id="KW-1185">Reference proteome</keyword>
<dbReference type="Proteomes" id="UP000645828">
    <property type="component" value="Unassembled WGS sequence"/>
</dbReference>
<keyword evidence="5" id="KW-1133">Transmembrane helix</keyword>
<evidence type="ECO:0000256" key="8">
    <source>
        <dbReference type="PROSITE-ProRule" id="PRU00043"/>
    </source>
</evidence>
<proteinExistence type="predicted"/>
<protein>
    <submittedName>
        <fullName evidence="10">(raccoon dog) hypothetical protein</fullName>
    </submittedName>
</protein>
<dbReference type="FunFam" id="2.60.40.60:FF:000018">
    <property type="entry name" value="Protocadherin gamma c3"/>
    <property type="match status" value="1"/>
</dbReference>
<dbReference type="SUPFAM" id="SSF49313">
    <property type="entry name" value="Cadherin-like"/>
    <property type="match status" value="2"/>
</dbReference>
<dbReference type="PRINTS" id="PR00205">
    <property type="entry name" value="CADHERIN"/>
</dbReference>
<gene>
    <name evidence="10" type="ORF">NYPRO_LOCUS11713</name>
</gene>
<dbReference type="SMART" id="SM00112">
    <property type="entry name" value="CA"/>
    <property type="match status" value="1"/>
</dbReference>
<dbReference type="EMBL" id="CAJHUB010000681">
    <property type="protein sequence ID" value="CAD7678915.1"/>
    <property type="molecule type" value="Genomic_DNA"/>
</dbReference>
<feature type="domain" description="Cadherin" evidence="9">
    <location>
        <begin position="38"/>
        <end position="146"/>
    </location>
</feature>
<evidence type="ECO:0000256" key="1">
    <source>
        <dbReference type="ARBA" id="ARBA00004167"/>
    </source>
</evidence>
<evidence type="ECO:0000259" key="9">
    <source>
        <dbReference type="PROSITE" id="PS50268"/>
    </source>
</evidence>
<sequence>MGVFSCQLNLEILLEDKVKIYGVVAEVRDINDNAPYFQEDELEIKMSENAVTGLRFPLPHAWDLDIGKNALQSYRLSSNTHFSLDVQSGADDIKYPELVLECALDREQKAVHHLVLTASYGGDPVHRNGVRIQVMVVDVNDNTPVFAQPEYHVSVPENVAIGTKLLLVSATDPDEGATVEVMYSFLYVDKKAA</sequence>
<dbReference type="GO" id="GO:0005509">
    <property type="term" value="F:calcium ion binding"/>
    <property type="evidence" value="ECO:0007669"/>
    <property type="project" value="UniProtKB-UniRule"/>
</dbReference>
<dbReference type="CDD" id="cd11304">
    <property type="entry name" value="Cadherin_repeat"/>
    <property type="match status" value="2"/>
</dbReference>
<dbReference type="InterPro" id="IPR002126">
    <property type="entry name" value="Cadherin-like_dom"/>
</dbReference>
<dbReference type="InterPro" id="IPR020894">
    <property type="entry name" value="Cadherin_CS"/>
</dbReference>
<keyword evidence="4 8" id="KW-0106">Calcium</keyword>
<evidence type="ECO:0000256" key="7">
    <source>
        <dbReference type="ARBA" id="ARBA00023180"/>
    </source>
</evidence>
<accession>A0A811YRN0</accession>
<feature type="domain" description="Cadherin" evidence="9">
    <location>
        <begin position="147"/>
        <end position="185"/>
    </location>
</feature>